<keyword evidence="2" id="KW-1185">Reference proteome</keyword>
<dbReference type="OMA" id="YETYYAV"/>
<name>L2GWV3_VAVCU</name>
<dbReference type="AlphaFoldDB" id="L2GWV3"/>
<gene>
    <name evidence="1" type="ORF">VCUG_00394</name>
</gene>
<dbReference type="InParanoid" id="L2GWV3"/>
<evidence type="ECO:0000313" key="2">
    <source>
        <dbReference type="Proteomes" id="UP000011081"/>
    </source>
</evidence>
<dbReference type="OrthoDB" id="2188448at2759"/>
<dbReference type="EMBL" id="GL877407">
    <property type="protein sequence ID" value="ELA48156.1"/>
    <property type="molecule type" value="Genomic_DNA"/>
</dbReference>
<dbReference type="Proteomes" id="UP000011081">
    <property type="component" value="Unassembled WGS sequence"/>
</dbReference>
<accession>L2GWV3</accession>
<evidence type="ECO:0000313" key="1">
    <source>
        <dbReference type="EMBL" id="ELA48156.1"/>
    </source>
</evidence>
<protein>
    <submittedName>
        <fullName evidence="1">Uncharacterized protein</fullName>
    </submittedName>
</protein>
<sequence>MENKLIEVLFHENSGLKIYHQQKLANTLGMHELFVRLSERNLEDVADEILTSEEIKKEKLINSLVTIVGIMPWNVLLFARLIKLIKIDGEIVKMLGQELEKQICESVEQKKIVAYLSFLRLLYVLEYLNVFESNITTAIDLVNESVRSIIFDCKGIDRNKLLVKKEDESIEMGVQIKVDSLFIAEVGKYIETFAQTAKKVGMIDNDSIGDVFMARYLVESINFDKHECCMQINCYFDENNYHELIIGILSAREATPDNSIFFRFVLVSLGKHRGFLSVFYKFLLSINKNKFLYSVLALIYETYYAVPPKNQSYTSYHYQPQLNEAEIDTFKSFIDESLAIEMIKYSNLQFLRNFLPENCFHLMPEEKNFENIRLKRMADDDDMESVKKMSKNDFFEQFCKISYPSVSHFLIYLETFAIYFNLSQEEQRAFLNIFYQINENKFSYLEHIGKKLLLFKVIDQSVADEYPKIFH</sequence>
<organism evidence="1 2">
    <name type="scientific">Vavraia culicis (isolate floridensis)</name>
    <name type="common">Microsporidian parasite</name>
    <dbReference type="NCBI Taxonomy" id="948595"/>
    <lineage>
        <taxon>Eukaryota</taxon>
        <taxon>Fungi</taxon>
        <taxon>Fungi incertae sedis</taxon>
        <taxon>Microsporidia</taxon>
        <taxon>Pleistophoridae</taxon>
        <taxon>Vavraia</taxon>
    </lineage>
</organism>
<dbReference type="RefSeq" id="XP_008073412.1">
    <property type="nucleotide sequence ID" value="XM_008075221.1"/>
</dbReference>
<dbReference type="HOGENOM" id="CLU_702136_0_0_1"/>
<dbReference type="VEuPathDB" id="MicrosporidiaDB:VCUG_00394"/>
<proteinExistence type="predicted"/>
<reference evidence="2" key="1">
    <citation type="submission" date="2011-03" db="EMBL/GenBank/DDBJ databases">
        <title>The genome sequence of Vavraia culicis strain floridensis.</title>
        <authorList>
            <consortium name="The Broad Institute Genome Sequencing Platform"/>
            <person name="Cuomo C."/>
            <person name="Becnel J."/>
            <person name="Sanscrainte N."/>
            <person name="Young S.K."/>
            <person name="Zeng Q."/>
            <person name="Gargeya S."/>
            <person name="Fitzgerald M."/>
            <person name="Haas B."/>
            <person name="Abouelleil A."/>
            <person name="Alvarado L."/>
            <person name="Arachchi H.M."/>
            <person name="Berlin A."/>
            <person name="Chapman S.B."/>
            <person name="Gearin G."/>
            <person name="Goldberg J."/>
            <person name="Griggs A."/>
            <person name="Gujja S."/>
            <person name="Hansen M."/>
            <person name="Heiman D."/>
            <person name="Howarth C."/>
            <person name="Larimer J."/>
            <person name="Lui A."/>
            <person name="MacDonald P.J.P."/>
            <person name="McCowen C."/>
            <person name="Montmayeur A."/>
            <person name="Murphy C."/>
            <person name="Neiman D."/>
            <person name="Pearson M."/>
            <person name="Priest M."/>
            <person name="Roberts A."/>
            <person name="Saif S."/>
            <person name="Shea T."/>
            <person name="Sisk P."/>
            <person name="Stolte C."/>
            <person name="Sykes S."/>
            <person name="Wortman J."/>
            <person name="Nusbaum C."/>
            <person name="Birren B."/>
        </authorList>
    </citation>
    <scope>NUCLEOTIDE SEQUENCE [LARGE SCALE GENOMIC DNA]</scope>
    <source>
        <strain evidence="2">floridensis</strain>
    </source>
</reference>
<dbReference type="GeneID" id="19878281"/>